<keyword evidence="3" id="KW-1015">Disulfide bond</keyword>
<dbReference type="PANTHER" id="PTHR42852:SF6">
    <property type="entry name" value="THIOL:DISULFIDE INTERCHANGE PROTEIN DSBE"/>
    <property type="match status" value="1"/>
</dbReference>
<evidence type="ECO:0000313" key="7">
    <source>
        <dbReference type="Proteomes" id="UP000001635"/>
    </source>
</evidence>
<dbReference type="AlphaFoldDB" id="G0IZE5"/>
<dbReference type="EMBL" id="CP002955">
    <property type="protein sequence ID" value="AEL24418.1"/>
    <property type="molecule type" value="Genomic_DNA"/>
</dbReference>
<organism evidence="6 7">
    <name type="scientific">Cyclobacterium marinum (strain ATCC 25205 / DSM 745 / LMG 13164 / NCIMB 1802)</name>
    <name type="common">Flectobacillus marinus</name>
    <dbReference type="NCBI Taxonomy" id="880070"/>
    <lineage>
        <taxon>Bacteria</taxon>
        <taxon>Pseudomonadati</taxon>
        <taxon>Bacteroidota</taxon>
        <taxon>Cytophagia</taxon>
        <taxon>Cytophagales</taxon>
        <taxon>Cyclobacteriaceae</taxon>
        <taxon>Cyclobacterium</taxon>
    </lineage>
</organism>
<evidence type="ECO:0000256" key="3">
    <source>
        <dbReference type="ARBA" id="ARBA00023157"/>
    </source>
</evidence>
<dbReference type="InterPro" id="IPR036249">
    <property type="entry name" value="Thioredoxin-like_sf"/>
</dbReference>
<dbReference type="Gene3D" id="3.40.30.10">
    <property type="entry name" value="Glutaredoxin"/>
    <property type="match status" value="1"/>
</dbReference>
<dbReference type="STRING" id="880070.Cycma_0643"/>
<evidence type="ECO:0000313" key="6">
    <source>
        <dbReference type="EMBL" id="AEL24418.1"/>
    </source>
</evidence>
<dbReference type="GO" id="GO:0017004">
    <property type="term" value="P:cytochrome complex assembly"/>
    <property type="evidence" value="ECO:0007669"/>
    <property type="project" value="UniProtKB-KW"/>
</dbReference>
<keyword evidence="4" id="KW-0676">Redox-active center</keyword>
<gene>
    <name evidence="6" type="ordered locus">Cycma_0643</name>
</gene>
<protein>
    <submittedName>
        <fullName evidence="6">Alkyl hydroperoxide reductase/ Thiol specific antioxidant/ Mal allergen</fullName>
    </submittedName>
</protein>
<dbReference type="HOGENOM" id="CLU_042529_1_0_10"/>
<dbReference type="PROSITE" id="PS51352">
    <property type="entry name" value="THIOREDOXIN_2"/>
    <property type="match status" value="1"/>
</dbReference>
<accession>G0IZE5</accession>
<dbReference type="GO" id="GO:0016209">
    <property type="term" value="F:antioxidant activity"/>
    <property type="evidence" value="ECO:0007669"/>
    <property type="project" value="InterPro"/>
</dbReference>
<sequence length="361" mass="40566">MGLTAMLLSACGGEKKEVFDGSVTISGELKQIPEGEVVLSVYEADKITVLDTLEVKGGSFSYDLDIDKPNFYDLDLYGEKTVRLALYQEDVQIKYDFGTEELAVEGSADSRLLFRIDQLTAEYQEEANALNSAFYEAMTEKDQEKVQKIREQAVEMGMYQAERVKGVIAEAEGSFAALAGIGMLDPGKDFNFMDSIVTSLGEQYPDMKLINTWKQELNEMRALSIGQPAPEISLPNPEGEIVNLSDLRGKYVMVDFWAGWCKPCRDENPNVVRLYEKYKDEGFEVFGVSLDRTREMWTNAIEEDGLTWTQVSDLKYFNSTAAATYQINAIPATYMIDPEGNIMAKDLRGKSLERKLAEIFD</sequence>
<keyword evidence="7" id="KW-1185">Reference proteome</keyword>
<dbReference type="eggNOG" id="COG0526">
    <property type="taxonomic scope" value="Bacteria"/>
</dbReference>
<dbReference type="Proteomes" id="UP000001635">
    <property type="component" value="Chromosome"/>
</dbReference>
<dbReference type="InterPro" id="IPR000866">
    <property type="entry name" value="AhpC/TSA"/>
</dbReference>
<dbReference type="OrthoDB" id="6399635at2"/>
<dbReference type="SUPFAM" id="SSF52833">
    <property type="entry name" value="Thioredoxin-like"/>
    <property type="match status" value="1"/>
</dbReference>
<dbReference type="Pfam" id="PF00578">
    <property type="entry name" value="AhpC-TSA"/>
    <property type="match status" value="1"/>
</dbReference>
<dbReference type="KEGG" id="cmr:Cycma_0643"/>
<keyword evidence="2" id="KW-0201">Cytochrome c-type biogenesis</keyword>
<dbReference type="GO" id="GO:0030313">
    <property type="term" value="C:cell envelope"/>
    <property type="evidence" value="ECO:0007669"/>
    <property type="project" value="UniProtKB-SubCell"/>
</dbReference>
<evidence type="ECO:0000256" key="1">
    <source>
        <dbReference type="ARBA" id="ARBA00004196"/>
    </source>
</evidence>
<name>G0IZE5_CYCMS</name>
<comment type="subcellular location">
    <subcellularLocation>
        <location evidence="1">Cell envelope</location>
    </subcellularLocation>
</comment>
<evidence type="ECO:0000256" key="2">
    <source>
        <dbReference type="ARBA" id="ARBA00022748"/>
    </source>
</evidence>
<evidence type="ECO:0000256" key="4">
    <source>
        <dbReference type="ARBA" id="ARBA00023284"/>
    </source>
</evidence>
<reference evidence="7" key="1">
    <citation type="submission" date="2011-07" db="EMBL/GenBank/DDBJ databases">
        <title>The complete genome of Cyclobacterium marinum DSM 745.</title>
        <authorList>
            <person name="Lucas S."/>
            <person name="Han J."/>
            <person name="Lapidus A."/>
            <person name="Bruce D."/>
            <person name="Goodwin L."/>
            <person name="Pitluck S."/>
            <person name="Peters L."/>
            <person name="Kyrpides N."/>
            <person name="Mavromatis K."/>
            <person name="Ivanova N."/>
            <person name="Ovchinnikova G."/>
            <person name="Chertkov O."/>
            <person name="Detter J.C."/>
            <person name="Tapia R."/>
            <person name="Han C."/>
            <person name="Land M."/>
            <person name="Hauser L."/>
            <person name="Markowitz V."/>
            <person name="Cheng J.-F."/>
            <person name="Hugenholtz P."/>
            <person name="Woyke T."/>
            <person name="Wu D."/>
            <person name="Tindall B."/>
            <person name="Schuetze A."/>
            <person name="Brambilla E."/>
            <person name="Klenk H.-P."/>
            <person name="Eisen J.A."/>
        </authorList>
    </citation>
    <scope>NUCLEOTIDE SEQUENCE [LARGE SCALE GENOMIC DNA]</scope>
    <source>
        <strain evidence="7">ATCC 25205 / DSM 745 / LMG 13164 / NCIMB 1802</strain>
    </source>
</reference>
<dbReference type="InterPro" id="IPR025380">
    <property type="entry name" value="DUF4369"/>
</dbReference>
<feature type="domain" description="Thioredoxin" evidence="5">
    <location>
        <begin position="223"/>
        <end position="361"/>
    </location>
</feature>
<dbReference type="GO" id="GO:0016491">
    <property type="term" value="F:oxidoreductase activity"/>
    <property type="evidence" value="ECO:0007669"/>
    <property type="project" value="InterPro"/>
</dbReference>
<evidence type="ECO:0000259" key="5">
    <source>
        <dbReference type="PROSITE" id="PS51352"/>
    </source>
</evidence>
<dbReference type="PANTHER" id="PTHR42852">
    <property type="entry name" value="THIOL:DISULFIDE INTERCHANGE PROTEIN DSBE"/>
    <property type="match status" value="1"/>
</dbReference>
<dbReference type="CDD" id="cd02966">
    <property type="entry name" value="TlpA_like_family"/>
    <property type="match status" value="1"/>
</dbReference>
<dbReference type="Pfam" id="PF14289">
    <property type="entry name" value="DUF4369"/>
    <property type="match status" value="1"/>
</dbReference>
<dbReference type="InterPro" id="IPR013766">
    <property type="entry name" value="Thioredoxin_domain"/>
</dbReference>
<dbReference type="InterPro" id="IPR050553">
    <property type="entry name" value="Thioredoxin_ResA/DsbE_sf"/>
</dbReference>
<proteinExistence type="predicted"/>